<gene>
    <name evidence="2" type="ORF">bsdtb5_30570</name>
</gene>
<dbReference type="InterPro" id="IPR050275">
    <property type="entry name" value="PGM_Phosphatase"/>
</dbReference>
<organism evidence="2 3">
    <name type="scientific">Anaeromicropila herbilytica</name>
    <dbReference type="NCBI Taxonomy" id="2785025"/>
    <lineage>
        <taxon>Bacteria</taxon>
        <taxon>Bacillati</taxon>
        <taxon>Bacillota</taxon>
        <taxon>Clostridia</taxon>
        <taxon>Lachnospirales</taxon>
        <taxon>Lachnospiraceae</taxon>
        <taxon>Anaeromicropila</taxon>
    </lineage>
</organism>
<dbReference type="InterPro" id="IPR013078">
    <property type="entry name" value="His_Pase_superF_clade-1"/>
</dbReference>
<dbReference type="InterPro" id="IPR029033">
    <property type="entry name" value="His_PPase_superfam"/>
</dbReference>
<dbReference type="SMART" id="SM00855">
    <property type="entry name" value="PGAM"/>
    <property type="match status" value="1"/>
</dbReference>
<protein>
    <submittedName>
        <fullName evidence="2">Phosphoglycerate mutase</fullName>
    </submittedName>
</protein>
<dbReference type="CDD" id="cd07067">
    <property type="entry name" value="HP_PGM_like"/>
    <property type="match status" value="1"/>
</dbReference>
<evidence type="ECO:0000256" key="1">
    <source>
        <dbReference type="PIRSR" id="PIRSR613078-2"/>
    </source>
</evidence>
<dbReference type="RefSeq" id="WP_271712857.1">
    <property type="nucleotide sequence ID" value="NZ_AP024169.1"/>
</dbReference>
<keyword evidence="3" id="KW-1185">Reference proteome</keyword>
<evidence type="ECO:0000313" key="3">
    <source>
        <dbReference type="Proteomes" id="UP000595897"/>
    </source>
</evidence>
<name>A0A7R7IDP6_9FIRM</name>
<dbReference type="Pfam" id="PF00300">
    <property type="entry name" value="His_Phos_1"/>
    <property type="match status" value="1"/>
</dbReference>
<dbReference type="GO" id="GO:0005737">
    <property type="term" value="C:cytoplasm"/>
    <property type="evidence" value="ECO:0007669"/>
    <property type="project" value="TreeGrafter"/>
</dbReference>
<dbReference type="PANTHER" id="PTHR48100:SF1">
    <property type="entry name" value="HISTIDINE PHOSPHATASE FAMILY PROTEIN-RELATED"/>
    <property type="match status" value="1"/>
</dbReference>
<dbReference type="KEGG" id="ahb:bsdtb5_30570"/>
<sequence length="215" mass="24869">MREDKNKKIYLIRHARQSSALCNVNVDLSEIGRKQADLLGQRVLEYEIDALYSSDLHRAVETAEIVNQYLHLHHEIREGIREINFGDLEGNSEDYNKEHFKEFKAERAKLESDIPFPNGECGKEVYDRAIKVMDEIKLSSANNILVVTHGGTIRSLLAGILGLDQSKKLLFALSLENCSITELGYNEKEDRFYLERFNDYSHLESHPECLRKNWN</sequence>
<proteinExistence type="predicted"/>
<dbReference type="Gene3D" id="3.40.50.1240">
    <property type="entry name" value="Phosphoglycerate mutase-like"/>
    <property type="match status" value="1"/>
</dbReference>
<dbReference type="EMBL" id="AP024169">
    <property type="protein sequence ID" value="BCN31762.1"/>
    <property type="molecule type" value="Genomic_DNA"/>
</dbReference>
<dbReference type="SUPFAM" id="SSF53254">
    <property type="entry name" value="Phosphoglycerate mutase-like"/>
    <property type="match status" value="1"/>
</dbReference>
<feature type="binding site" evidence="1">
    <location>
        <position position="58"/>
    </location>
    <ligand>
        <name>substrate</name>
    </ligand>
</feature>
<evidence type="ECO:0000313" key="2">
    <source>
        <dbReference type="EMBL" id="BCN31762.1"/>
    </source>
</evidence>
<accession>A0A7R7IDP6</accession>
<dbReference type="GO" id="GO:0016791">
    <property type="term" value="F:phosphatase activity"/>
    <property type="evidence" value="ECO:0007669"/>
    <property type="project" value="TreeGrafter"/>
</dbReference>
<dbReference type="PANTHER" id="PTHR48100">
    <property type="entry name" value="BROAD-SPECIFICITY PHOSPHATASE YOR283W-RELATED"/>
    <property type="match status" value="1"/>
</dbReference>
<dbReference type="AlphaFoldDB" id="A0A7R7IDP6"/>
<reference evidence="2 3" key="1">
    <citation type="submission" date="2020-11" db="EMBL/GenBank/DDBJ databases">
        <title>Draft genome sequencing of a Lachnospiraceae strain isolated from anoxic soil subjected to BSD treatment.</title>
        <authorList>
            <person name="Uek A."/>
            <person name="Tonouchi A."/>
        </authorList>
    </citation>
    <scope>NUCLEOTIDE SEQUENCE [LARGE SCALE GENOMIC DNA]</scope>
    <source>
        <strain evidence="2 3">TB5</strain>
    </source>
</reference>
<dbReference type="Proteomes" id="UP000595897">
    <property type="component" value="Chromosome"/>
</dbReference>